<accession>A0A9P7M8Z5</accession>
<evidence type="ECO:0000256" key="2">
    <source>
        <dbReference type="ARBA" id="ARBA00023043"/>
    </source>
</evidence>
<protein>
    <submittedName>
        <fullName evidence="5">Uncharacterized protein</fullName>
    </submittedName>
</protein>
<dbReference type="SUPFAM" id="SSF48403">
    <property type="entry name" value="Ankyrin repeat"/>
    <property type="match status" value="1"/>
</dbReference>
<dbReference type="InterPro" id="IPR036770">
    <property type="entry name" value="Ankyrin_rpt-contain_sf"/>
</dbReference>
<sequence>MFHKMSDYWHFQPTSEEVRRGKKRVAQRKYREILRLRSEAAQLDDARGGVGQFASRSQLDPRGFEAENCPSCTLQEADRLNQADRSYIGHSQTVVLQQIHHVDPSWYCPGKGSVCPSSARCGYPQIKQEPAEFPEGSAYLNAQQQCTKLSTSASPLPPQPNDYQVLVCGSVSTGGPADGLPAANDSTRLPSPSVHELNCSQVSPESSSLTHLSECPQGAVGCIGYPRPLLAGRTRVTALQDEAYGLDFPCKVSMATTPSSTNTNTGSGSQRSSQWDLSQLVRNPCAVEEPPATQLQNPNPTLHPREVQIASFSSIPVCVTDKQSTSHAQGISPLFQAAMAGNLTILSFMVHNSVYPESVNQEGQTILHVAAGNGHYYAVEFLIGFGLNVNARDTMGNTALHLAIANGWEQVVKLLVDAGADVDGLN</sequence>
<dbReference type="AlphaFoldDB" id="A0A9P7M8Z5"/>
<dbReference type="PANTHER" id="PTHR24198:SF165">
    <property type="entry name" value="ANKYRIN REPEAT-CONTAINING PROTEIN-RELATED"/>
    <property type="match status" value="1"/>
</dbReference>
<dbReference type="PRINTS" id="PR01415">
    <property type="entry name" value="ANKYRIN"/>
</dbReference>
<dbReference type="EMBL" id="SRPO01000359">
    <property type="protein sequence ID" value="KAG5933591.1"/>
    <property type="molecule type" value="Genomic_DNA"/>
</dbReference>
<gene>
    <name evidence="5" type="ORF">E4U60_004376</name>
</gene>
<dbReference type="OrthoDB" id="194358at2759"/>
<dbReference type="Gene3D" id="1.25.40.20">
    <property type="entry name" value="Ankyrin repeat-containing domain"/>
    <property type="match status" value="2"/>
</dbReference>
<feature type="repeat" description="ANK" evidence="3">
    <location>
        <begin position="362"/>
        <end position="394"/>
    </location>
</feature>
<dbReference type="PROSITE" id="PS50297">
    <property type="entry name" value="ANK_REP_REGION"/>
    <property type="match status" value="2"/>
</dbReference>
<name>A0A9P7M8Z5_9HYPO</name>
<evidence type="ECO:0000313" key="6">
    <source>
        <dbReference type="Proteomes" id="UP000706124"/>
    </source>
</evidence>
<feature type="repeat" description="ANK" evidence="3">
    <location>
        <begin position="395"/>
        <end position="426"/>
    </location>
</feature>
<proteinExistence type="predicted"/>
<comment type="caution">
    <text evidence="5">The sequence shown here is derived from an EMBL/GenBank/DDBJ whole genome shotgun (WGS) entry which is preliminary data.</text>
</comment>
<evidence type="ECO:0000313" key="5">
    <source>
        <dbReference type="EMBL" id="KAG5933591.1"/>
    </source>
</evidence>
<dbReference type="Pfam" id="PF12796">
    <property type="entry name" value="Ank_2"/>
    <property type="match status" value="1"/>
</dbReference>
<evidence type="ECO:0000256" key="4">
    <source>
        <dbReference type="SAM" id="MobiDB-lite"/>
    </source>
</evidence>
<keyword evidence="1" id="KW-0677">Repeat</keyword>
<organism evidence="5 6">
    <name type="scientific">Claviceps pazoutovae</name>
    <dbReference type="NCBI Taxonomy" id="1649127"/>
    <lineage>
        <taxon>Eukaryota</taxon>
        <taxon>Fungi</taxon>
        <taxon>Dikarya</taxon>
        <taxon>Ascomycota</taxon>
        <taxon>Pezizomycotina</taxon>
        <taxon>Sordariomycetes</taxon>
        <taxon>Hypocreomycetidae</taxon>
        <taxon>Hypocreales</taxon>
        <taxon>Clavicipitaceae</taxon>
        <taxon>Claviceps</taxon>
    </lineage>
</organism>
<keyword evidence="6" id="KW-1185">Reference proteome</keyword>
<evidence type="ECO:0000256" key="3">
    <source>
        <dbReference type="PROSITE-ProRule" id="PRU00023"/>
    </source>
</evidence>
<dbReference type="InterPro" id="IPR002110">
    <property type="entry name" value="Ankyrin_rpt"/>
</dbReference>
<dbReference type="Proteomes" id="UP000706124">
    <property type="component" value="Unassembled WGS sequence"/>
</dbReference>
<evidence type="ECO:0000256" key="1">
    <source>
        <dbReference type="ARBA" id="ARBA00022737"/>
    </source>
</evidence>
<reference evidence="5 6" key="1">
    <citation type="journal article" date="2020" name="bioRxiv">
        <title>Whole genome comparisons of ergot fungi reveals the divergence and evolution of species within the genus Claviceps are the result of varying mechanisms driving genome evolution and host range expansion.</title>
        <authorList>
            <person name="Wyka S.A."/>
            <person name="Mondo S.J."/>
            <person name="Liu M."/>
            <person name="Dettman J."/>
            <person name="Nalam V."/>
            <person name="Broders K.D."/>
        </authorList>
    </citation>
    <scope>NUCLEOTIDE SEQUENCE [LARGE SCALE GENOMIC DNA]</scope>
    <source>
        <strain evidence="5 6">CCC 1485</strain>
    </source>
</reference>
<dbReference type="SMART" id="SM00248">
    <property type="entry name" value="ANK"/>
    <property type="match status" value="3"/>
</dbReference>
<dbReference type="PANTHER" id="PTHR24198">
    <property type="entry name" value="ANKYRIN REPEAT AND PROTEIN KINASE DOMAIN-CONTAINING PROTEIN"/>
    <property type="match status" value="1"/>
</dbReference>
<keyword evidence="2 3" id="KW-0040">ANK repeat</keyword>
<dbReference type="PROSITE" id="PS50088">
    <property type="entry name" value="ANK_REPEAT"/>
    <property type="match status" value="2"/>
</dbReference>
<feature type="region of interest" description="Disordered" evidence="4">
    <location>
        <begin position="255"/>
        <end position="274"/>
    </location>
</feature>
<feature type="compositionally biased region" description="Low complexity" evidence="4">
    <location>
        <begin position="256"/>
        <end position="274"/>
    </location>
</feature>